<protein>
    <recommendedName>
        <fullName evidence="2">C6 domain-containing protein</fullName>
    </recommendedName>
</protein>
<accession>A0ABD2HSP0</accession>
<feature type="transmembrane region" description="Helical" evidence="1">
    <location>
        <begin position="7"/>
        <end position="29"/>
    </location>
</feature>
<keyword evidence="4" id="KW-1185">Reference proteome</keyword>
<keyword evidence="1" id="KW-0472">Membrane</keyword>
<keyword evidence="1" id="KW-1133">Transmembrane helix</keyword>
<dbReference type="PANTHER" id="PTHR21629">
    <property type="entry name" value="C6 DOMAIN-CONTAINING PROTEIN"/>
    <property type="match status" value="1"/>
</dbReference>
<dbReference type="EMBL" id="JBICCN010000405">
    <property type="protein sequence ID" value="KAL3070762.1"/>
    <property type="molecule type" value="Genomic_DNA"/>
</dbReference>
<evidence type="ECO:0000313" key="3">
    <source>
        <dbReference type="EMBL" id="KAL3070762.1"/>
    </source>
</evidence>
<dbReference type="Pfam" id="PF01681">
    <property type="entry name" value="C6"/>
    <property type="match status" value="1"/>
</dbReference>
<proteinExistence type="predicted"/>
<comment type="caution">
    <text evidence="3">The sequence shown here is derived from an EMBL/GenBank/DDBJ whole genome shotgun (WGS) entry which is preliminary data.</text>
</comment>
<evidence type="ECO:0000259" key="2">
    <source>
        <dbReference type="Pfam" id="PF01681"/>
    </source>
</evidence>
<name>A0ABD2HSP0_HETSC</name>
<dbReference type="Proteomes" id="UP001620645">
    <property type="component" value="Unassembled WGS sequence"/>
</dbReference>
<gene>
    <name evidence="3" type="ORF">niasHS_016628</name>
</gene>
<reference evidence="3 4" key="1">
    <citation type="submission" date="2024-10" db="EMBL/GenBank/DDBJ databases">
        <authorList>
            <person name="Kim D."/>
        </authorList>
    </citation>
    <scope>NUCLEOTIDE SEQUENCE [LARGE SCALE GENOMIC DNA]</scope>
    <source>
        <strain evidence="3">Taebaek</strain>
    </source>
</reference>
<feature type="domain" description="C6" evidence="2">
    <location>
        <begin position="268"/>
        <end position="335"/>
    </location>
</feature>
<dbReference type="InterPro" id="IPR002601">
    <property type="entry name" value="C6_domain"/>
</dbReference>
<sequence>MWWSFFLQYRLTTTTTIIIIISSMLAVLVGKLQCCHPEGAGAAGGGAGAAGGGAGGAGGTAADGIAARSAGAASADTANAVAASAAAGGPCVACTTDTLAVLNVANANAAGLATSSTSAPTSTPSIDASGCRTVTPTCPGDQVLLISVPTVEGTEATDYEVYMSGSLTLICDAQTRWLEMNGAQAGTVVNGYACLAVGTDAEAGAPVVPESTVAIASTAAPDVAASVAVSVASAAGGGGSCTACTKLAVLTKDEIPSTRLAEEPVDQVGTSGGCATRTPTCPEGETVNVRVTQENNQPILETYRSLTITLICNEQSQWVSVNGARPGRPVTAYACATPQGAGAIGTPVTKDATAAASAAAGRCSGCDPNLGRVSPTEARTNHPPLSPPPGGSGLCEAIAVTAATSGVITAPNNCQVLPLICKENEVVTLHVILKNGGADYSNYDATADRHIELDCNSQGKWLVPLADPNKALNPTEHFGLEVDRYSCVASDQQAAARRKAAGNPTDCNVRF</sequence>
<evidence type="ECO:0000256" key="1">
    <source>
        <dbReference type="SAM" id="Phobius"/>
    </source>
</evidence>
<evidence type="ECO:0000313" key="4">
    <source>
        <dbReference type="Proteomes" id="UP001620645"/>
    </source>
</evidence>
<organism evidence="3 4">
    <name type="scientific">Heterodera schachtii</name>
    <name type="common">Sugarbeet cyst nematode worm</name>
    <name type="synonym">Tylenchus schachtii</name>
    <dbReference type="NCBI Taxonomy" id="97005"/>
    <lineage>
        <taxon>Eukaryota</taxon>
        <taxon>Metazoa</taxon>
        <taxon>Ecdysozoa</taxon>
        <taxon>Nematoda</taxon>
        <taxon>Chromadorea</taxon>
        <taxon>Rhabditida</taxon>
        <taxon>Tylenchina</taxon>
        <taxon>Tylenchomorpha</taxon>
        <taxon>Tylenchoidea</taxon>
        <taxon>Heteroderidae</taxon>
        <taxon>Heteroderinae</taxon>
        <taxon>Heterodera</taxon>
    </lineage>
</organism>
<keyword evidence="1" id="KW-0812">Transmembrane</keyword>
<dbReference type="AlphaFoldDB" id="A0ABD2HSP0"/>
<dbReference type="PANTHER" id="PTHR21629:SF5">
    <property type="entry name" value="C6 DOMAIN-CONTAINING PROTEIN"/>
    <property type="match status" value="1"/>
</dbReference>